<keyword evidence="8" id="KW-0175">Coiled coil</keyword>
<feature type="coiled-coil region" evidence="8">
    <location>
        <begin position="202"/>
        <end position="231"/>
    </location>
</feature>
<dbReference type="Proteomes" id="UP000007089">
    <property type="component" value="Chromosome"/>
</dbReference>
<comment type="similarity">
    <text evidence="2">Belongs to the outer membrane factor (OMF) (TC 1.B.17) family.</text>
</comment>
<dbReference type="RefSeq" id="WP_012634218.1">
    <property type="nucleotide sequence ID" value="NC_011891.1"/>
</dbReference>
<dbReference type="Pfam" id="PF02321">
    <property type="entry name" value="OEP"/>
    <property type="match status" value="2"/>
</dbReference>
<accession>B8JG97</accession>
<dbReference type="GO" id="GO:0015562">
    <property type="term" value="F:efflux transmembrane transporter activity"/>
    <property type="evidence" value="ECO:0007669"/>
    <property type="project" value="InterPro"/>
</dbReference>
<evidence type="ECO:0000256" key="9">
    <source>
        <dbReference type="SAM" id="SignalP"/>
    </source>
</evidence>
<dbReference type="InterPro" id="IPR051906">
    <property type="entry name" value="TolC-like"/>
</dbReference>
<name>B8JG97_ANAD2</name>
<gene>
    <name evidence="10" type="ordered locus">A2cp1_3165</name>
</gene>
<dbReference type="EMBL" id="CP001359">
    <property type="protein sequence ID" value="ACL66500.1"/>
    <property type="molecule type" value="Genomic_DNA"/>
</dbReference>
<sequence>MTNAPRLAALLLFAPALALGQAAPPPAAAPPPDAPATDRPGARRVLSLEEAVRTARAHQPQLRSARAATDAALARADQARAPLLPQLTGSAGLGRTTDNFAGKPGGASWGTSGTFDARAVLSQTLVDLGQVARWRAAGASADAQRATERATELDVVAGAQSAFFVARAAHALVRVARETLDNQEAHLRQVEAFVQVGTRPAIDLAQARADRATAQVQLVRAENSYENARALLAQAIGLDWPADIEPSDEAIAPVPGEDGPLAPLVAEASSARPELASLEAQRRAGARSLDAARAEWLPTLSAQTAVTDAGTRPDADGLNWSATLNLGWNLLEGGGSLARAREARANLAGVDAQEAALRTQITVDVDAARQGVQTARAAAGAADEALVNARERLRLAEGRYQAGAGSIIELGDAQVAATSAGAQVVQAEYDLASARARLLRALGRG</sequence>
<feature type="signal peptide" evidence="9">
    <location>
        <begin position="1"/>
        <end position="29"/>
    </location>
</feature>
<dbReference type="GO" id="GO:0009279">
    <property type="term" value="C:cell outer membrane"/>
    <property type="evidence" value="ECO:0007669"/>
    <property type="project" value="UniProtKB-SubCell"/>
</dbReference>
<dbReference type="PANTHER" id="PTHR30026">
    <property type="entry name" value="OUTER MEMBRANE PROTEIN TOLC"/>
    <property type="match status" value="1"/>
</dbReference>
<keyword evidence="11" id="KW-1185">Reference proteome</keyword>
<evidence type="ECO:0000256" key="4">
    <source>
        <dbReference type="ARBA" id="ARBA00022452"/>
    </source>
</evidence>
<evidence type="ECO:0000256" key="7">
    <source>
        <dbReference type="ARBA" id="ARBA00023237"/>
    </source>
</evidence>
<dbReference type="PIRSF" id="PIRSF001892">
    <property type="entry name" value="CyaE"/>
    <property type="match status" value="1"/>
</dbReference>
<keyword evidence="6" id="KW-0472">Membrane</keyword>
<keyword evidence="5" id="KW-0812">Transmembrane</keyword>
<keyword evidence="4" id="KW-1134">Transmembrane beta strand</keyword>
<dbReference type="Gene3D" id="1.20.1600.10">
    <property type="entry name" value="Outer membrane efflux proteins (OEP)"/>
    <property type="match status" value="1"/>
</dbReference>
<dbReference type="HOGENOM" id="CLU_012817_10_6_7"/>
<organism evidence="10 11">
    <name type="scientific">Anaeromyxobacter dehalogenans (strain ATCC BAA-258 / DSM 21875 / 2CP-1)</name>
    <dbReference type="NCBI Taxonomy" id="455488"/>
    <lineage>
        <taxon>Bacteria</taxon>
        <taxon>Pseudomonadati</taxon>
        <taxon>Myxococcota</taxon>
        <taxon>Myxococcia</taxon>
        <taxon>Myxococcales</taxon>
        <taxon>Cystobacterineae</taxon>
        <taxon>Anaeromyxobacteraceae</taxon>
        <taxon>Anaeromyxobacter</taxon>
    </lineage>
</organism>
<evidence type="ECO:0000256" key="5">
    <source>
        <dbReference type="ARBA" id="ARBA00022692"/>
    </source>
</evidence>
<evidence type="ECO:0000256" key="3">
    <source>
        <dbReference type="ARBA" id="ARBA00022448"/>
    </source>
</evidence>
<proteinExistence type="inferred from homology"/>
<protein>
    <submittedName>
        <fullName evidence="10">Outer membrane efflux protein</fullName>
    </submittedName>
</protein>
<dbReference type="GO" id="GO:1990281">
    <property type="term" value="C:efflux pump complex"/>
    <property type="evidence" value="ECO:0007669"/>
    <property type="project" value="TreeGrafter"/>
</dbReference>
<dbReference type="GO" id="GO:0015288">
    <property type="term" value="F:porin activity"/>
    <property type="evidence" value="ECO:0007669"/>
    <property type="project" value="TreeGrafter"/>
</dbReference>
<evidence type="ECO:0000256" key="8">
    <source>
        <dbReference type="SAM" id="Coils"/>
    </source>
</evidence>
<evidence type="ECO:0000256" key="6">
    <source>
        <dbReference type="ARBA" id="ARBA00023136"/>
    </source>
</evidence>
<dbReference type="InterPro" id="IPR003423">
    <property type="entry name" value="OMP_efflux"/>
</dbReference>
<evidence type="ECO:0000313" key="10">
    <source>
        <dbReference type="EMBL" id="ACL66500.1"/>
    </source>
</evidence>
<dbReference type="SUPFAM" id="SSF56954">
    <property type="entry name" value="Outer membrane efflux proteins (OEP)"/>
    <property type="match status" value="1"/>
</dbReference>
<comment type="subcellular location">
    <subcellularLocation>
        <location evidence="1">Cell outer membrane</location>
    </subcellularLocation>
</comment>
<reference evidence="10" key="1">
    <citation type="submission" date="2009-01" db="EMBL/GenBank/DDBJ databases">
        <title>Complete sequence of Anaeromyxobacter dehalogenans 2CP-1.</title>
        <authorList>
            <consortium name="US DOE Joint Genome Institute"/>
            <person name="Lucas S."/>
            <person name="Copeland A."/>
            <person name="Lapidus A."/>
            <person name="Glavina del Rio T."/>
            <person name="Dalin E."/>
            <person name="Tice H."/>
            <person name="Bruce D."/>
            <person name="Goodwin L."/>
            <person name="Pitluck S."/>
            <person name="Saunders E."/>
            <person name="Brettin T."/>
            <person name="Detter J.C."/>
            <person name="Han C."/>
            <person name="Larimer F."/>
            <person name="Land M."/>
            <person name="Hauser L."/>
            <person name="Kyrpides N."/>
            <person name="Ovchinnikova G."/>
            <person name="Beliaev A.S."/>
            <person name="Richardson P."/>
        </authorList>
    </citation>
    <scope>NUCLEOTIDE SEQUENCE</scope>
    <source>
        <strain evidence="10">2CP-1</strain>
    </source>
</reference>
<evidence type="ECO:0000256" key="2">
    <source>
        <dbReference type="ARBA" id="ARBA00007613"/>
    </source>
</evidence>
<keyword evidence="9" id="KW-0732">Signal</keyword>
<feature type="chain" id="PRO_5002875253" evidence="9">
    <location>
        <begin position="30"/>
        <end position="445"/>
    </location>
</feature>
<evidence type="ECO:0000313" key="11">
    <source>
        <dbReference type="Proteomes" id="UP000007089"/>
    </source>
</evidence>
<dbReference type="PANTHER" id="PTHR30026:SF21">
    <property type="entry name" value="SLR1270 PROTEIN"/>
    <property type="match status" value="1"/>
</dbReference>
<evidence type="ECO:0000256" key="1">
    <source>
        <dbReference type="ARBA" id="ARBA00004442"/>
    </source>
</evidence>
<keyword evidence="3" id="KW-0813">Transport</keyword>
<dbReference type="KEGG" id="acp:A2cp1_3165"/>
<dbReference type="InterPro" id="IPR028351">
    <property type="entry name" value="CyaE"/>
</dbReference>
<dbReference type="AlphaFoldDB" id="B8JG97"/>
<keyword evidence="7" id="KW-0998">Cell outer membrane</keyword>